<gene>
    <name evidence="1" type="ORF">QE364_000310</name>
</gene>
<accession>A0ACC6ID16</accession>
<comment type="caution">
    <text evidence="1">The sequence shown here is derived from an EMBL/GenBank/DDBJ whole genome shotgun (WGS) entry which is preliminary data.</text>
</comment>
<sequence length="223" mass="22701">MTRPATGEPLLVAPGVRAAVAATPDVLAAVGGAERARALLAPYERTRVDRLRRPEDRDDHVAAHVLVRRVAAALLADGGRAVGAGDLVLEQRCPGCGDDTHGRPAVAGEDGLHVSLSHARGWVAAAAAHRPCGIDVETVTAVAPLPDVLTPGEAAELAALPPGEQPAAFLRLWTRKEAVVKVGAAGLEDLARLDVRGAEPTAGVRVLGLGTPSGVVASLALGT</sequence>
<evidence type="ECO:0000313" key="2">
    <source>
        <dbReference type="Proteomes" id="UP001261666"/>
    </source>
</evidence>
<proteinExistence type="predicted"/>
<dbReference type="EC" id="2.7.8.-" evidence="1"/>
<evidence type="ECO:0000313" key="1">
    <source>
        <dbReference type="EMBL" id="MDR6208622.1"/>
    </source>
</evidence>
<reference evidence="1" key="1">
    <citation type="submission" date="2023-08" db="EMBL/GenBank/DDBJ databases">
        <title>Functional and genomic diversity of the sorghum phyllosphere microbiome.</title>
        <authorList>
            <person name="Shade A."/>
        </authorList>
    </citation>
    <scope>NUCLEOTIDE SEQUENCE</scope>
    <source>
        <strain evidence="1">SORGH_AS_0885</strain>
    </source>
</reference>
<organism evidence="1 2">
    <name type="scientific">Nocardioides zeae</name>
    <dbReference type="NCBI Taxonomy" id="1457234"/>
    <lineage>
        <taxon>Bacteria</taxon>
        <taxon>Bacillati</taxon>
        <taxon>Actinomycetota</taxon>
        <taxon>Actinomycetes</taxon>
        <taxon>Propionibacteriales</taxon>
        <taxon>Nocardioidaceae</taxon>
        <taxon>Nocardioides</taxon>
    </lineage>
</organism>
<dbReference type="Proteomes" id="UP001261666">
    <property type="component" value="Unassembled WGS sequence"/>
</dbReference>
<keyword evidence="1" id="KW-0808">Transferase</keyword>
<protein>
    <submittedName>
        <fullName evidence="1">4'-phosphopantetheinyl transferase</fullName>
        <ecNumber evidence="1">2.7.8.-</ecNumber>
    </submittedName>
</protein>
<dbReference type="EMBL" id="JAVIZJ010000001">
    <property type="protein sequence ID" value="MDR6208622.1"/>
    <property type="molecule type" value="Genomic_DNA"/>
</dbReference>
<keyword evidence="2" id="KW-1185">Reference proteome</keyword>
<name>A0ACC6ID16_9ACTN</name>